<evidence type="ECO:0000256" key="1">
    <source>
        <dbReference type="SAM" id="SignalP"/>
    </source>
</evidence>
<protein>
    <submittedName>
        <fullName evidence="2">Tmk protein</fullName>
    </submittedName>
</protein>
<keyword evidence="1" id="KW-0732">Signal</keyword>
<proteinExistence type="predicted"/>
<feature type="signal peptide" evidence="1">
    <location>
        <begin position="1"/>
        <end position="18"/>
    </location>
</feature>
<sequence length="301" mass="34739">MQITKSLLLCLLINVSSSTNTNDSSNAEPSLTQKQIDSFISGLITCLDKIPVTETVAIVEDYLSSEEDIEDFGKSTLNSPNVFTLLRFSKICHDKLIKHVIEISKIFETKDAMQNYKKGQNILNKLFKTLDSLQMNPRDIINLFVDMDVNAMHQTIIKTTKKQLMDDSDMKNLLKSVIERRSIILGSYHRFVKRINENWSIRHSILPKIQKSRLYTILHILWLEFTEIISKTDITERDSATETKEIVLQATKWMGMLALSIESDVEISNFIKYVKSQELRARVIKAYNDLEIGQDFRKDEL</sequence>
<dbReference type="AlphaFoldDB" id="A0A0C9RDX0"/>
<gene>
    <name evidence="2" type="primary">tmk</name>
    <name evidence="2" type="ORF">g.25727</name>
</gene>
<dbReference type="EMBL" id="GBYB01006540">
    <property type="protein sequence ID" value="JAG76307.1"/>
    <property type="molecule type" value="Transcribed_RNA"/>
</dbReference>
<evidence type="ECO:0000313" key="2">
    <source>
        <dbReference type="EMBL" id="JAG76307.1"/>
    </source>
</evidence>
<organism evidence="2">
    <name type="scientific">Fopius arisanus</name>
    <dbReference type="NCBI Taxonomy" id="64838"/>
    <lineage>
        <taxon>Eukaryota</taxon>
        <taxon>Metazoa</taxon>
        <taxon>Ecdysozoa</taxon>
        <taxon>Arthropoda</taxon>
        <taxon>Hexapoda</taxon>
        <taxon>Insecta</taxon>
        <taxon>Pterygota</taxon>
        <taxon>Neoptera</taxon>
        <taxon>Endopterygota</taxon>
        <taxon>Hymenoptera</taxon>
        <taxon>Apocrita</taxon>
        <taxon>Ichneumonoidea</taxon>
        <taxon>Braconidae</taxon>
        <taxon>Opiinae</taxon>
        <taxon>Fopius</taxon>
    </lineage>
</organism>
<accession>A0A0C9RDX0</accession>
<feature type="chain" id="PRO_5002202028" evidence="1">
    <location>
        <begin position="19"/>
        <end position="301"/>
    </location>
</feature>
<reference evidence="2" key="1">
    <citation type="submission" date="2015-01" db="EMBL/GenBank/DDBJ databases">
        <title>Transcriptome Assembly of Fopius arisanus.</title>
        <authorList>
            <person name="Geib S."/>
        </authorList>
    </citation>
    <scope>NUCLEOTIDE SEQUENCE</scope>
</reference>
<name>A0A0C9RDX0_9HYME</name>